<reference evidence="2" key="1">
    <citation type="submission" date="2022-12" db="EMBL/GenBank/DDBJ databases">
        <title>Reference genome sequencing for broad-spectrum identification of bacterial and archaeal isolates by mass spectrometry.</title>
        <authorList>
            <person name="Sekiguchi Y."/>
            <person name="Tourlousse D.M."/>
        </authorList>
    </citation>
    <scope>NUCLEOTIDE SEQUENCE</scope>
    <source>
        <strain evidence="2">14</strain>
    </source>
</reference>
<protein>
    <recommendedName>
        <fullName evidence="4">Dehydrogenase</fullName>
    </recommendedName>
</protein>
<proteinExistence type="predicted"/>
<dbReference type="InterPro" id="IPR036162">
    <property type="entry name" value="Resolvase-like_N_sf"/>
</dbReference>
<comment type="caution">
    <text evidence="2">The sequence shown here is derived from an EMBL/GenBank/DDBJ whole genome shotgun (WGS) entry which is preliminary data.</text>
</comment>
<dbReference type="AlphaFoldDB" id="A0A9W6CU90"/>
<evidence type="ECO:0000313" key="2">
    <source>
        <dbReference type="EMBL" id="GLI26502.1"/>
    </source>
</evidence>
<dbReference type="Proteomes" id="UP001144396">
    <property type="component" value="Unassembled WGS sequence"/>
</dbReference>
<keyword evidence="3" id="KW-1185">Reference proteome</keyword>
<dbReference type="GO" id="GO:0003677">
    <property type="term" value="F:DNA binding"/>
    <property type="evidence" value="ECO:0007669"/>
    <property type="project" value="InterPro"/>
</dbReference>
<name>A0A9W6CU90_9MICO</name>
<feature type="region of interest" description="Disordered" evidence="1">
    <location>
        <begin position="1"/>
        <end position="32"/>
    </location>
</feature>
<dbReference type="SUPFAM" id="SSF53041">
    <property type="entry name" value="Resolvase-like"/>
    <property type="match status" value="1"/>
</dbReference>
<organism evidence="2 3">
    <name type="scientific">Agromyces rhizosphaerae</name>
    <dbReference type="NCBI Taxonomy" id="88374"/>
    <lineage>
        <taxon>Bacteria</taxon>
        <taxon>Bacillati</taxon>
        <taxon>Actinomycetota</taxon>
        <taxon>Actinomycetes</taxon>
        <taxon>Micrococcales</taxon>
        <taxon>Microbacteriaceae</taxon>
        <taxon>Agromyces</taxon>
    </lineage>
</organism>
<sequence length="165" mass="18390">MEVRMGELTEPAMDAASDAAPDAADAPESAHVPGHHAIGCPECFEELQRNQFWWKARPDGSRLVGLVVARDDMPPVYDQRMDLARFGVDILDFRYPAPETEENWEQRLGRLFDTLRPGDVLVVANERALGRQSDEVTRTIRALAKHNLVVKVVNHGAPHLTDAQA</sequence>
<evidence type="ECO:0000256" key="1">
    <source>
        <dbReference type="SAM" id="MobiDB-lite"/>
    </source>
</evidence>
<accession>A0A9W6CU90</accession>
<evidence type="ECO:0000313" key="3">
    <source>
        <dbReference type="Proteomes" id="UP001144396"/>
    </source>
</evidence>
<feature type="compositionally biased region" description="Low complexity" evidence="1">
    <location>
        <begin position="10"/>
        <end position="30"/>
    </location>
</feature>
<dbReference type="EMBL" id="BSDP01000001">
    <property type="protein sequence ID" value="GLI26502.1"/>
    <property type="molecule type" value="Genomic_DNA"/>
</dbReference>
<evidence type="ECO:0008006" key="4">
    <source>
        <dbReference type="Google" id="ProtNLM"/>
    </source>
</evidence>
<gene>
    <name evidence="2" type="ORF">ARHIZOSPH14_07440</name>
</gene>
<dbReference type="GO" id="GO:0000150">
    <property type="term" value="F:DNA strand exchange activity"/>
    <property type="evidence" value="ECO:0007669"/>
    <property type="project" value="InterPro"/>
</dbReference>